<dbReference type="PANTHER" id="PTHR38686:SF1">
    <property type="entry name" value="APOLIPOPROTEIN N-ACYLTRANSFERASE"/>
    <property type="match status" value="1"/>
</dbReference>
<dbReference type="GO" id="GO:0042158">
    <property type="term" value="P:lipoprotein biosynthetic process"/>
    <property type="evidence" value="ECO:0007669"/>
    <property type="project" value="InterPro"/>
</dbReference>
<dbReference type="AlphaFoldDB" id="A0A806K1N5"/>
<dbReference type="InterPro" id="IPR045378">
    <property type="entry name" value="LNT_N"/>
</dbReference>
<dbReference type="InterPro" id="IPR004563">
    <property type="entry name" value="Apolipo_AcylTrfase"/>
</dbReference>
<name>A0A806K1N5_9BACT</name>
<dbReference type="GO" id="GO:0016410">
    <property type="term" value="F:N-acyltransferase activity"/>
    <property type="evidence" value="ECO:0007669"/>
    <property type="project" value="InterPro"/>
</dbReference>
<feature type="transmembrane region" description="Helical" evidence="1">
    <location>
        <begin position="65"/>
        <end position="83"/>
    </location>
</feature>
<keyword evidence="1" id="KW-0812">Transmembrane</keyword>
<keyword evidence="1" id="KW-1133">Transmembrane helix</keyword>
<protein>
    <submittedName>
        <fullName evidence="3">Apolipoprotein N-acyltransferase</fullName>
        <ecNumber evidence="3">2.3.1.-</ecNumber>
    </submittedName>
</protein>
<reference evidence="3" key="1">
    <citation type="submission" date="2012-03" db="EMBL/GenBank/DDBJ databases">
        <title>Functional metagenomics reveals considerable lignocellulase gene clusters in the gut microbiome of a wood-feeding higher termite.</title>
        <authorList>
            <person name="Liu N."/>
        </authorList>
    </citation>
    <scope>NUCLEOTIDE SEQUENCE</scope>
</reference>
<keyword evidence="3" id="KW-0449">Lipoprotein</keyword>
<evidence type="ECO:0000259" key="2">
    <source>
        <dbReference type="Pfam" id="PF20154"/>
    </source>
</evidence>
<keyword evidence="1" id="KW-0472">Membrane</keyword>
<feature type="domain" description="Apolipoprotein N-acyltransferase N-terminal" evidence="2">
    <location>
        <begin position="5"/>
        <end position="74"/>
    </location>
</feature>
<evidence type="ECO:0000313" key="3">
    <source>
        <dbReference type="EMBL" id="AGS53822.1"/>
    </source>
</evidence>
<organism evidence="3">
    <name type="scientific">uncultured bacterium contig00054</name>
    <dbReference type="NCBI Taxonomy" id="1181538"/>
    <lineage>
        <taxon>Bacteria</taxon>
        <taxon>environmental samples</taxon>
    </lineage>
</organism>
<dbReference type="EMBL" id="JQ844253">
    <property type="protein sequence ID" value="AGS53822.1"/>
    <property type="molecule type" value="Genomic_DNA"/>
</dbReference>
<dbReference type="PANTHER" id="PTHR38686">
    <property type="entry name" value="APOLIPOPROTEIN N-ACYLTRANSFERASE"/>
    <property type="match status" value="1"/>
</dbReference>
<dbReference type="Pfam" id="PF20154">
    <property type="entry name" value="LNT_N"/>
    <property type="match status" value="1"/>
</dbReference>
<dbReference type="EC" id="2.3.1.-" evidence="3"/>
<sequence>MAAVFVLLKLASILFTKKAYLVQWLLWLAYEYLRTKGFLGYTYGITGYSQWQFIPLIQTASLTGVWGVSALVAFPSFWLAAALEKEKILRLLWIFSRLKKFPPLRGLAFLLFRLFLA</sequence>
<evidence type="ECO:0000256" key="1">
    <source>
        <dbReference type="SAM" id="Phobius"/>
    </source>
</evidence>
<proteinExistence type="predicted"/>
<accession>A0A806K1N5</accession>
<dbReference type="GO" id="GO:0016020">
    <property type="term" value="C:membrane"/>
    <property type="evidence" value="ECO:0007669"/>
    <property type="project" value="InterPro"/>
</dbReference>
<keyword evidence="3" id="KW-0808">Transferase</keyword>
<keyword evidence="3" id="KW-0012">Acyltransferase</keyword>